<evidence type="ECO:0000313" key="2">
    <source>
        <dbReference type="Proteomes" id="UP000095282"/>
    </source>
</evidence>
<dbReference type="PROSITE" id="PS50404">
    <property type="entry name" value="GST_NTER"/>
    <property type="match status" value="1"/>
</dbReference>
<dbReference type="STRING" id="1561998.A0A1I7TSD4"/>
<dbReference type="PANTHER" id="PTHR11571:SF8">
    <property type="entry name" value="GLUTATHIONE S-TRANSFERASE-RELATED"/>
    <property type="match status" value="1"/>
</dbReference>
<evidence type="ECO:0000313" key="3">
    <source>
        <dbReference type="WBParaSite" id="Csp11.Scaffold629.g11291.t1"/>
    </source>
</evidence>
<dbReference type="AlphaFoldDB" id="A0A1I7TSD4"/>
<dbReference type="InterPro" id="IPR050213">
    <property type="entry name" value="GST_superfamily"/>
</dbReference>
<dbReference type="eggNOG" id="KOG1274">
    <property type="taxonomic scope" value="Eukaryota"/>
</dbReference>
<accession>A0A1I7TSD4</accession>
<dbReference type="WBParaSite" id="Csp11.Scaffold629.g11291.t1">
    <property type="protein sequence ID" value="Csp11.Scaffold629.g11291.t1"/>
    <property type="gene ID" value="Csp11.Scaffold629.g11291"/>
</dbReference>
<keyword evidence="2" id="KW-1185">Reference proteome</keyword>
<protein>
    <submittedName>
        <fullName evidence="3">GST N-terminal domain-containing protein</fullName>
    </submittedName>
</protein>
<organism evidence="2 3">
    <name type="scientific">Caenorhabditis tropicalis</name>
    <dbReference type="NCBI Taxonomy" id="1561998"/>
    <lineage>
        <taxon>Eukaryota</taxon>
        <taxon>Metazoa</taxon>
        <taxon>Ecdysozoa</taxon>
        <taxon>Nematoda</taxon>
        <taxon>Chromadorea</taxon>
        <taxon>Rhabditida</taxon>
        <taxon>Rhabditina</taxon>
        <taxon>Rhabditomorpha</taxon>
        <taxon>Rhabditoidea</taxon>
        <taxon>Rhabditidae</taxon>
        <taxon>Peloderinae</taxon>
        <taxon>Caenorhabditis</taxon>
    </lineage>
</organism>
<dbReference type="InterPro" id="IPR036249">
    <property type="entry name" value="Thioredoxin-like_sf"/>
</dbReference>
<dbReference type="Gene3D" id="3.40.30.10">
    <property type="entry name" value="Glutaredoxin"/>
    <property type="match status" value="1"/>
</dbReference>
<dbReference type="eggNOG" id="KOG1695">
    <property type="taxonomic scope" value="Eukaryota"/>
</dbReference>
<dbReference type="InterPro" id="IPR004045">
    <property type="entry name" value="Glutathione_S-Trfase_N"/>
</dbReference>
<feature type="domain" description="GST N-terminal" evidence="1">
    <location>
        <begin position="2"/>
        <end position="97"/>
    </location>
</feature>
<dbReference type="SUPFAM" id="SSF52833">
    <property type="entry name" value="Thioredoxin-like"/>
    <property type="match status" value="1"/>
</dbReference>
<name>A0A1I7TSD4_9PELO</name>
<dbReference type="PANTHER" id="PTHR11571">
    <property type="entry name" value="GLUTATHIONE S-TRANSFERASE"/>
    <property type="match status" value="1"/>
</dbReference>
<dbReference type="CDD" id="cd03039">
    <property type="entry name" value="GST_N_Sigma_like"/>
    <property type="match status" value="1"/>
</dbReference>
<dbReference type="GO" id="GO:0006749">
    <property type="term" value="P:glutathione metabolic process"/>
    <property type="evidence" value="ECO:0007669"/>
    <property type="project" value="TreeGrafter"/>
</dbReference>
<evidence type="ECO:0000259" key="1">
    <source>
        <dbReference type="PROSITE" id="PS50404"/>
    </source>
</evidence>
<proteinExistence type="predicted"/>
<reference evidence="3" key="1">
    <citation type="submission" date="2016-11" db="UniProtKB">
        <authorList>
            <consortium name="WormBaseParasite"/>
        </authorList>
    </citation>
    <scope>IDENTIFICATION</scope>
</reference>
<sequence>MPSYKLTYFDVRGYAEPARILFHLAGVPFEDVRLTHGDGSWEKLKDSNVSPYELWLMETKSSLQFDFDGEESEFSKFCIQTFRALSKDLKDEWKAKAHAAAAAQD</sequence>
<dbReference type="GO" id="GO:0004364">
    <property type="term" value="F:glutathione transferase activity"/>
    <property type="evidence" value="ECO:0007669"/>
    <property type="project" value="TreeGrafter"/>
</dbReference>
<dbReference type="Proteomes" id="UP000095282">
    <property type="component" value="Unplaced"/>
</dbReference>